<feature type="transmembrane region" description="Helical" evidence="6">
    <location>
        <begin position="218"/>
        <end position="242"/>
    </location>
</feature>
<feature type="transmembrane region" description="Helical" evidence="6">
    <location>
        <begin position="148"/>
        <end position="167"/>
    </location>
</feature>
<feature type="transmembrane region" description="Helical" evidence="6">
    <location>
        <begin position="12"/>
        <end position="34"/>
    </location>
</feature>
<evidence type="ECO:0000313" key="7">
    <source>
        <dbReference type="EMBL" id="KAF2071372.1"/>
    </source>
</evidence>
<dbReference type="GO" id="GO:0009234">
    <property type="term" value="P:menaquinone biosynthetic process"/>
    <property type="evidence" value="ECO:0007669"/>
    <property type="project" value="TreeGrafter"/>
</dbReference>
<feature type="transmembrane region" description="Helical" evidence="6">
    <location>
        <begin position="179"/>
        <end position="197"/>
    </location>
</feature>
<dbReference type="GO" id="GO:0016020">
    <property type="term" value="C:membrane"/>
    <property type="evidence" value="ECO:0007669"/>
    <property type="project" value="UniProtKB-SubCell"/>
</dbReference>
<evidence type="ECO:0000256" key="4">
    <source>
        <dbReference type="ARBA" id="ARBA00022989"/>
    </source>
</evidence>
<dbReference type="PANTHER" id="PTHR13929:SF0">
    <property type="entry name" value="UBIA PRENYLTRANSFERASE DOMAIN-CONTAINING PROTEIN 1"/>
    <property type="match status" value="1"/>
</dbReference>
<sequence length="243" mass="28371">MLSFKQLKGIYFGFRAQCSIGTLSTLLIGILFGYKETGIINPYTPVILFMAFKIYTIMVLLNSLYDMEAGVDKKETANDRTMFDFDLTRKDIFAYVYRSLLLLFVLFIISFNHFNLFQQCFSFFCFLLLIASCFLYNTPPFRFKEKLFMAEIMMLYYGIMPFIGYFWSTGEISYKSLLFGLPTFFLCIMSMLTNLLIDIDEDKQGGVYSTPMLIGERATINLITFSYLLYVKFNCFIVFKIFS</sequence>
<evidence type="ECO:0000256" key="2">
    <source>
        <dbReference type="ARBA" id="ARBA00022679"/>
    </source>
</evidence>
<accession>A0A8J4V2B8</accession>
<evidence type="ECO:0000313" key="8">
    <source>
        <dbReference type="Proteomes" id="UP000695562"/>
    </source>
</evidence>
<feature type="transmembrane region" description="Helical" evidence="6">
    <location>
        <begin position="116"/>
        <end position="136"/>
    </location>
</feature>
<evidence type="ECO:0000256" key="3">
    <source>
        <dbReference type="ARBA" id="ARBA00022692"/>
    </source>
</evidence>
<keyword evidence="8" id="KW-1185">Reference proteome</keyword>
<organism evidence="7 8">
    <name type="scientific">Polysphondylium violaceum</name>
    <dbReference type="NCBI Taxonomy" id="133409"/>
    <lineage>
        <taxon>Eukaryota</taxon>
        <taxon>Amoebozoa</taxon>
        <taxon>Evosea</taxon>
        <taxon>Eumycetozoa</taxon>
        <taxon>Dictyostelia</taxon>
        <taxon>Dictyosteliales</taxon>
        <taxon>Dictyosteliaceae</taxon>
        <taxon>Polysphondylium</taxon>
    </lineage>
</organism>
<dbReference type="GO" id="GO:0042371">
    <property type="term" value="P:vitamin K biosynthetic process"/>
    <property type="evidence" value="ECO:0007669"/>
    <property type="project" value="TreeGrafter"/>
</dbReference>
<dbReference type="GO" id="GO:0004659">
    <property type="term" value="F:prenyltransferase activity"/>
    <property type="evidence" value="ECO:0007669"/>
    <property type="project" value="InterPro"/>
</dbReference>
<feature type="transmembrane region" description="Helical" evidence="6">
    <location>
        <begin position="92"/>
        <end position="110"/>
    </location>
</feature>
<name>A0A8J4V2B8_9MYCE</name>
<keyword evidence="2" id="KW-0808">Transferase</keyword>
<evidence type="ECO:0000256" key="5">
    <source>
        <dbReference type="ARBA" id="ARBA00023136"/>
    </source>
</evidence>
<proteinExistence type="predicted"/>
<keyword evidence="4 6" id="KW-1133">Transmembrane helix</keyword>
<feature type="transmembrane region" description="Helical" evidence="6">
    <location>
        <begin position="46"/>
        <end position="65"/>
    </location>
</feature>
<evidence type="ECO:0008006" key="9">
    <source>
        <dbReference type="Google" id="ProtNLM"/>
    </source>
</evidence>
<dbReference type="EMBL" id="AJWJ01000382">
    <property type="protein sequence ID" value="KAF2071372.1"/>
    <property type="molecule type" value="Genomic_DNA"/>
</dbReference>
<reference evidence="7" key="1">
    <citation type="submission" date="2020-01" db="EMBL/GenBank/DDBJ databases">
        <title>Development of genomics and gene disruption for Polysphondylium violaceum indicates a role for the polyketide synthase stlB in stalk morphogenesis.</title>
        <authorList>
            <person name="Narita B."/>
            <person name="Kawabe Y."/>
            <person name="Kin K."/>
            <person name="Saito T."/>
            <person name="Gibbs R."/>
            <person name="Kuspa A."/>
            <person name="Muzny D."/>
            <person name="Queller D."/>
            <person name="Richards S."/>
            <person name="Strassman J."/>
            <person name="Sucgang R."/>
            <person name="Worley K."/>
            <person name="Schaap P."/>
        </authorList>
    </citation>
    <scope>NUCLEOTIDE SEQUENCE</scope>
    <source>
        <strain evidence="7">QSvi11</strain>
    </source>
</reference>
<dbReference type="Proteomes" id="UP000695562">
    <property type="component" value="Unassembled WGS sequence"/>
</dbReference>
<comment type="subcellular location">
    <subcellularLocation>
        <location evidence="1">Membrane</location>
        <topology evidence="1">Multi-pass membrane protein</topology>
    </subcellularLocation>
</comment>
<comment type="caution">
    <text evidence="7">The sequence shown here is derived from an EMBL/GenBank/DDBJ whole genome shotgun (WGS) entry which is preliminary data.</text>
</comment>
<dbReference type="InterPro" id="IPR000537">
    <property type="entry name" value="UbiA_prenyltransferase"/>
</dbReference>
<dbReference type="AlphaFoldDB" id="A0A8J4V2B8"/>
<dbReference type="InterPro" id="IPR026046">
    <property type="entry name" value="UBIAD1"/>
</dbReference>
<protein>
    <recommendedName>
        <fullName evidence="9">UbiA prenyltransferase family protein</fullName>
    </recommendedName>
</protein>
<gene>
    <name evidence="7" type="ORF">CYY_007312</name>
</gene>
<evidence type="ECO:0000256" key="1">
    <source>
        <dbReference type="ARBA" id="ARBA00004141"/>
    </source>
</evidence>
<dbReference type="PANTHER" id="PTHR13929">
    <property type="entry name" value="1,4-DIHYDROXY-2-NAPHTHOATE OCTAPRENYLTRANSFERASE"/>
    <property type="match status" value="1"/>
</dbReference>
<keyword evidence="5 6" id="KW-0472">Membrane</keyword>
<dbReference type="OrthoDB" id="203513at2759"/>
<evidence type="ECO:0000256" key="6">
    <source>
        <dbReference type="SAM" id="Phobius"/>
    </source>
</evidence>
<dbReference type="Pfam" id="PF01040">
    <property type="entry name" value="UbiA"/>
    <property type="match status" value="1"/>
</dbReference>
<keyword evidence="3 6" id="KW-0812">Transmembrane</keyword>